<dbReference type="EMBL" id="CAMXCT020001886">
    <property type="protein sequence ID" value="CAL1147233.1"/>
    <property type="molecule type" value="Genomic_DNA"/>
</dbReference>
<evidence type="ECO:0000313" key="1">
    <source>
        <dbReference type="EMBL" id="CAI3993858.1"/>
    </source>
</evidence>
<evidence type="ECO:0000313" key="3">
    <source>
        <dbReference type="Proteomes" id="UP001152797"/>
    </source>
</evidence>
<keyword evidence="3" id="KW-1185">Reference proteome</keyword>
<protein>
    <submittedName>
        <fullName evidence="2">Aminoglycoside phosphotransferase domain-containing protein</fullName>
    </submittedName>
</protein>
<dbReference type="Gene3D" id="1.25.40.10">
    <property type="entry name" value="Tetratricopeptide repeat domain"/>
    <property type="match status" value="1"/>
</dbReference>
<name>A0A9P1FZ22_9DINO</name>
<comment type="caution">
    <text evidence="1">The sequence shown here is derived from an EMBL/GenBank/DDBJ whole genome shotgun (WGS) entry which is preliminary data.</text>
</comment>
<sequence length="409" mass="46528">MQGVNSPPKRSAQLRSDRDVQNLVKYNLFDYKHLCRDLLQRVIEHDPADSHAFHNLGTLLSADEVIQVQLQGGSREFTQKDLFLESIRLDNGYALAYYNLGFLLSADEVIQVQLQGGSREFTKKGLYLDSIRLDNGHTRAYFNLGTLLSADEVIQVLDNGCALAYFNLGTLLSADEVIQVELQGGFREFTKQVGETAKAVMPDEITEPRFLQDWKQEILEVAEYANELGCFLSGGGSESPQDYVGLTHNNLQIDNAFFWRNEQNEVEVGLLDWGILGCGPLSGAMQGCISGASTEVLLEHRDVFLRAFIDSYAENGGPRLDLERFKTMSNLQMLMWSMNITSNVSQVLKFTRPTEWAEIKDWMDPRLLDRFQTRAHTTQFKEALQLYKKWNLYGVFQKWRQENGLPKKG</sequence>
<dbReference type="SUPFAM" id="SSF56112">
    <property type="entry name" value="Protein kinase-like (PK-like)"/>
    <property type="match status" value="1"/>
</dbReference>
<dbReference type="Proteomes" id="UP001152797">
    <property type="component" value="Unassembled WGS sequence"/>
</dbReference>
<dbReference type="OrthoDB" id="528671at2759"/>
<accession>A0A9P1FZ22</accession>
<dbReference type="EMBL" id="CAMXCT010001886">
    <property type="protein sequence ID" value="CAI3993858.1"/>
    <property type="molecule type" value="Genomic_DNA"/>
</dbReference>
<reference evidence="1" key="1">
    <citation type="submission" date="2022-10" db="EMBL/GenBank/DDBJ databases">
        <authorList>
            <person name="Chen Y."/>
            <person name="Dougan E. K."/>
            <person name="Chan C."/>
            <person name="Rhodes N."/>
            <person name="Thang M."/>
        </authorList>
    </citation>
    <scope>NUCLEOTIDE SEQUENCE</scope>
</reference>
<evidence type="ECO:0000313" key="2">
    <source>
        <dbReference type="EMBL" id="CAL4781170.1"/>
    </source>
</evidence>
<organism evidence="1">
    <name type="scientific">Cladocopium goreaui</name>
    <dbReference type="NCBI Taxonomy" id="2562237"/>
    <lineage>
        <taxon>Eukaryota</taxon>
        <taxon>Sar</taxon>
        <taxon>Alveolata</taxon>
        <taxon>Dinophyceae</taxon>
        <taxon>Suessiales</taxon>
        <taxon>Symbiodiniaceae</taxon>
        <taxon>Cladocopium</taxon>
    </lineage>
</organism>
<dbReference type="EMBL" id="CAMXCT030001886">
    <property type="protein sequence ID" value="CAL4781170.1"/>
    <property type="molecule type" value="Genomic_DNA"/>
</dbReference>
<reference evidence="2 3" key="2">
    <citation type="submission" date="2024-05" db="EMBL/GenBank/DDBJ databases">
        <authorList>
            <person name="Chen Y."/>
            <person name="Shah S."/>
            <person name="Dougan E. K."/>
            <person name="Thang M."/>
            <person name="Chan C."/>
        </authorList>
    </citation>
    <scope>NUCLEOTIDE SEQUENCE [LARGE SCALE GENOMIC DNA]</scope>
</reference>
<dbReference type="InterPro" id="IPR011990">
    <property type="entry name" value="TPR-like_helical_dom_sf"/>
</dbReference>
<dbReference type="AlphaFoldDB" id="A0A9P1FZ22"/>
<proteinExistence type="predicted"/>
<dbReference type="SUPFAM" id="SSF48439">
    <property type="entry name" value="Protein prenylyltransferase"/>
    <property type="match status" value="1"/>
</dbReference>
<gene>
    <name evidence="1" type="ORF">C1SCF055_LOCUS20564</name>
</gene>
<dbReference type="InterPro" id="IPR011009">
    <property type="entry name" value="Kinase-like_dom_sf"/>
</dbReference>